<dbReference type="OrthoDB" id="5599437at2"/>
<keyword evidence="1" id="KW-1003">Cell membrane</keyword>
<evidence type="ECO:0000256" key="1">
    <source>
        <dbReference type="ARBA" id="ARBA00022475"/>
    </source>
</evidence>
<keyword evidence="5" id="KW-1185">Reference proteome</keyword>
<dbReference type="eggNOG" id="ENOG502ZCMR">
    <property type="taxonomic scope" value="Bacteria"/>
</dbReference>
<sequence length="193" mass="22114">MSNPFVENFDTLVNAYIDLAGDDDRQLLTEYDVDWFSPCLLLNKTRLADVADGEQTSWRPQLQPASSHLGDLAKALEIEIHPQLETLFCRYYSHDLPASTDRGDLDILQAWNQDDFERLQKNLISHVLMKRRLKQPETLFFATTDQEDFIISIDVASGKVMLEQVGKVPKEELAEDLNAFITTLRPRNVVVTF</sequence>
<dbReference type="Gene3D" id="3.40.1580.20">
    <property type="entry name" value="Syd protein"/>
    <property type="match status" value="1"/>
</dbReference>
<dbReference type="STRING" id="1085623.GNIT_2472"/>
<keyword evidence="3" id="KW-0472">Membrane</keyword>
<dbReference type="GO" id="GO:0009898">
    <property type="term" value="C:cytoplasmic side of plasma membrane"/>
    <property type="evidence" value="ECO:0007669"/>
    <property type="project" value="InterPro"/>
</dbReference>
<dbReference type="InterPro" id="IPR038228">
    <property type="entry name" value="Syd_sf"/>
</dbReference>
<dbReference type="InterPro" id="IPR009948">
    <property type="entry name" value="Syd"/>
</dbReference>
<dbReference type="Pfam" id="PF07348">
    <property type="entry name" value="Syd"/>
    <property type="match status" value="1"/>
</dbReference>
<keyword evidence="2" id="KW-0997">Cell inner membrane</keyword>
<evidence type="ECO:0000313" key="5">
    <source>
        <dbReference type="Proteomes" id="UP000009282"/>
    </source>
</evidence>
<dbReference type="HOGENOM" id="CLU_121866_0_0_6"/>
<protein>
    <submittedName>
        <fullName evidence="4">SecY interacting protein Syd</fullName>
    </submittedName>
</protein>
<accession>G4QLZ8</accession>
<dbReference type="NCBIfam" id="NF003439">
    <property type="entry name" value="PRK04968.1"/>
    <property type="match status" value="1"/>
</dbReference>
<evidence type="ECO:0000256" key="3">
    <source>
        <dbReference type="ARBA" id="ARBA00023136"/>
    </source>
</evidence>
<organism evidence="4 5">
    <name type="scientific">Glaciecola nitratireducens (strain JCM 12485 / KCTC 12276 / FR1064)</name>
    <dbReference type="NCBI Taxonomy" id="1085623"/>
    <lineage>
        <taxon>Bacteria</taxon>
        <taxon>Pseudomonadati</taxon>
        <taxon>Pseudomonadota</taxon>
        <taxon>Gammaproteobacteria</taxon>
        <taxon>Alteromonadales</taxon>
        <taxon>Alteromonadaceae</taxon>
        <taxon>Brumicola</taxon>
    </lineage>
</organism>
<evidence type="ECO:0000313" key="4">
    <source>
        <dbReference type="EMBL" id="AEP30569.1"/>
    </source>
</evidence>
<dbReference type="EMBL" id="CP003060">
    <property type="protein sequence ID" value="AEP30569.1"/>
    <property type="molecule type" value="Genomic_DNA"/>
</dbReference>
<proteinExistence type="predicted"/>
<dbReference type="RefSeq" id="WP_014109442.1">
    <property type="nucleotide sequence ID" value="NC_016041.1"/>
</dbReference>
<dbReference type="Proteomes" id="UP000009282">
    <property type="component" value="Chromosome"/>
</dbReference>
<dbReference type="KEGG" id="gni:GNIT_2472"/>
<reference evidence="4 5" key="1">
    <citation type="journal article" date="2011" name="J. Bacteriol.">
        <title>Complete genome sequence of seawater bacterium Glaciecola nitratireducens FR1064T.</title>
        <authorList>
            <person name="Bian F."/>
            <person name="Qin Q.L."/>
            <person name="Xie B.B."/>
            <person name="Shu Y.L."/>
            <person name="Zhang X.Y."/>
            <person name="Yu Y."/>
            <person name="Chen B."/>
            <person name="Chen X.L."/>
            <person name="Zhou B.C."/>
            <person name="Zhang Y.Z."/>
        </authorList>
    </citation>
    <scope>NUCLEOTIDE SEQUENCE [LARGE SCALE GENOMIC DNA]</scope>
    <source>
        <strain evidence="5">JCM 12485 / KCTC 12276 / FR1064</strain>
    </source>
</reference>
<evidence type="ECO:0000256" key="2">
    <source>
        <dbReference type="ARBA" id="ARBA00022519"/>
    </source>
</evidence>
<dbReference type="CDD" id="cd16323">
    <property type="entry name" value="Syd"/>
    <property type="match status" value="1"/>
</dbReference>
<name>G4QLZ8_GLANF</name>
<dbReference type="AlphaFoldDB" id="G4QLZ8"/>
<gene>
    <name evidence="4" type="ordered locus">GNIT_2472</name>
</gene>